<dbReference type="InterPro" id="IPR013083">
    <property type="entry name" value="Znf_RING/FYVE/PHD"/>
</dbReference>
<gene>
    <name evidence="7" type="ORF">BEMITA_LOCUS4258</name>
</gene>
<evidence type="ECO:0000259" key="6">
    <source>
        <dbReference type="PROSITE" id="PS50089"/>
    </source>
</evidence>
<dbReference type="Pfam" id="PF13639">
    <property type="entry name" value="zf-RING_2"/>
    <property type="match status" value="1"/>
</dbReference>
<dbReference type="OrthoDB" id="8062037at2759"/>
<evidence type="ECO:0000256" key="3">
    <source>
        <dbReference type="ARBA" id="ARBA00022833"/>
    </source>
</evidence>
<evidence type="ECO:0000256" key="5">
    <source>
        <dbReference type="SAM" id="MobiDB-lite"/>
    </source>
</evidence>
<feature type="compositionally biased region" description="Basic residues" evidence="5">
    <location>
        <begin position="238"/>
        <end position="268"/>
    </location>
</feature>
<protein>
    <recommendedName>
        <fullName evidence="6">RING-type domain-containing protein</fullName>
    </recommendedName>
</protein>
<dbReference type="SMART" id="SM00184">
    <property type="entry name" value="RING"/>
    <property type="match status" value="1"/>
</dbReference>
<dbReference type="EMBL" id="OU963863">
    <property type="protein sequence ID" value="CAH0384977.1"/>
    <property type="molecule type" value="Genomic_DNA"/>
</dbReference>
<sequence length="541" mass="61878">MNHQQNRGRNPPPYNCHMPFNQHRGRPNRPQPRYHAHAPYSKNFRQRYNSGDKDPFQNVAFPKHDNNSPPGIFLTDSLAAMDRISPPMFDMTPPLYEVASPLYEVLADEPLLRRQELVNFNYSNLLGPNAHDASQRPNLRRTHSDVRLSPQLSHSPPYFCAGVQEGESPDRKRLRMSHQQINTTPPPSYQPHPRSWDWEQRCRRRRSPLRRPVRYRDLGWSQQGDSIHSGNFSPPHPHPSHQHQHPHAHAHPHVHPHPHPHPHQHQHSHSAMVVDVTPVPVTLPIPMFTNPHLNLRPPTTVPTPQVHVSQTFATAPFQPNYQMSYVAQPLTPPPLEHQQAAFQHVNPVFVPSPPPPTSLQSLILAEPRTSVGSIEVMNGGRLRPPSSATQVWNRDRRWRRHILSPSSNPYHSWLQIVAMFAGVQPLSGFNPNELNSLRLSPDSDDNENYEALLNLAEQLGEAKPKGLNRMLIEQLPSFRFDSKSHQSDQTSCVVCMCDFEHHQMIRGLPCSHEFHINCIDKWLKTNRTCPICRGDASGFSD</sequence>
<feature type="domain" description="RING-type" evidence="6">
    <location>
        <begin position="492"/>
        <end position="533"/>
    </location>
</feature>
<dbReference type="GO" id="GO:0008270">
    <property type="term" value="F:zinc ion binding"/>
    <property type="evidence" value="ECO:0007669"/>
    <property type="project" value="UniProtKB-KW"/>
</dbReference>
<dbReference type="PANTHER" id="PTHR46171">
    <property type="entry name" value="GH10160P"/>
    <property type="match status" value="1"/>
</dbReference>
<dbReference type="PROSITE" id="PS50089">
    <property type="entry name" value="ZF_RING_2"/>
    <property type="match status" value="1"/>
</dbReference>
<name>A0A9P0F1Z8_BEMTA</name>
<keyword evidence="2 4" id="KW-0863">Zinc-finger</keyword>
<organism evidence="7 8">
    <name type="scientific">Bemisia tabaci</name>
    <name type="common">Sweetpotato whitefly</name>
    <name type="synonym">Aleurodes tabaci</name>
    <dbReference type="NCBI Taxonomy" id="7038"/>
    <lineage>
        <taxon>Eukaryota</taxon>
        <taxon>Metazoa</taxon>
        <taxon>Ecdysozoa</taxon>
        <taxon>Arthropoda</taxon>
        <taxon>Hexapoda</taxon>
        <taxon>Insecta</taxon>
        <taxon>Pterygota</taxon>
        <taxon>Neoptera</taxon>
        <taxon>Paraneoptera</taxon>
        <taxon>Hemiptera</taxon>
        <taxon>Sternorrhyncha</taxon>
        <taxon>Aleyrodoidea</taxon>
        <taxon>Aleyrodidae</taxon>
        <taxon>Aleyrodinae</taxon>
        <taxon>Bemisia</taxon>
    </lineage>
</organism>
<feature type="region of interest" description="Disordered" evidence="5">
    <location>
        <begin position="1"/>
        <end position="36"/>
    </location>
</feature>
<dbReference type="PANTHER" id="PTHR46171:SF3">
    <property type="entry name" value="GH10160P"/>
    <property type="match status" value="1"/>
</dbReference>
<dbReference type="GO" id="GO:0061630">
    <property type="term" value="F:ubiquitin protein ligase activity"/>
    <property type="evidence" value="ECO:0007669"/>
    <property type="project" value="TreeGrafter"/>
</dbReference>
<feature type="compositionally biased region" description="Basic residues" evidence="5">
    <location>
        <begin position="23"/>
        <end position="36"/>
    </location>
</feature>
<evidence type="ECO:0000313" key="7">
    <source>
        <dbReference type="EMBL" id="CAH0384977.1"/>
    </source>
</evidence>
<evidence type="ECO:0000256" key="2">
    <source>
        <dbReference type="ARBA" id="ARBA00022771"/>
    </source>
</evidence>
<keyword evidence="1" id="KW-0479">Metal-binding</keyword>
<dbReference type="SUPFAM" id="SSF57850">
    <property type="entry name" value="RING/U-box"/>
    <property type="match status" value="1"/>
</dbReference>
<feature type="region of interest" description="Disordered" evidence="5">
    <location>
        <begin position="129"/>
        <end position="198"/>
    </location>
</feature>
<reference evidence="7" key="1">
    <citation type="submission" date="2021-12" db="EMBL/GenBank/DDBJ databases">
        <authorList>
            <person name="King R."/>
        </authorList>
    </citation>
    <scope>NUCLEOTIDE SEQUENCE</scope>
</reference>
<evidence type="ECO:0000256" key="1">
    <source>
        <dbReference type="ARBA" id="ARBA00022723"/>
    </source>
</evidence>
<proteinExistence type="predicted"/>
<evidence type="ECO:0000256" key="4">
    <source>
        <dbReference type="PROSITE-ProRule" id="PRU00175"/>
    </source>
</evidence>
<accession>A0A9P0F1Z8</accession>
<dbReference type="InterPro" id="IPR001841">
    <property type="entry name" value="Znf_RING"/>
</dbReference>
<dbReference type="AlphaFoldDB" id="A0A9P0F1Z8"/>
<keyword evidence="3" id="KW-0862">Zinc</keyword>
<dbReference type="FunFam" id="3.30.40.10:FF:000024">
    <property type="entry name" value="RING finger protein 44 isoform X1"/>
    <property type="match status" value="1"/>
</dbReference>
<keyword evidence="8" id="KW-1185">Reference proteome</keyword>
<feature type="compositionally biased region" description="Polar residues" evidence="5">
    <location>
        <begin position="220"/>
        <end position="232"/>
    </location>
</feature>
<dbReference type="GO" id="GO:0016567">
    <property type="term" value="P:protein ubiquitination"/>
    <property type="evidence" value="ECO:0007669"/>
    <property type="project" value="TreeGrafter"/>
</dbReference>
<feature type="region of interest" description="Disordered" evidence="5">
    <location>
        <begin position="214"/>
        <end position="270"/>
    </location>
</feature>
<dbReference type="Proteomes" id="UP001152759">
    <property type="component" value="Chromosome 2"/>
</dbReference>
<dbReference type="Gene3D" id="3.30.40.10">
    <property type="entry name" value="Zinc/RING finger domain, C3HC4 (zinc finger)"/>
    <property type="match status" value="1"/>
</dbReference>
<evidence type="ECO:0000313" key="8">
    <source>
        <dbReference type="Proteomes" id="UP001152759"/>
    </source>
</evidence>
<dbReference type="KEGG" id="btab:109029650"/>